<gene>
    <name evidence="1" type="ORF">AMECASPLE_006069</name>
</gene>
<keyword evidence="2" id="KW-1185">Reference proteome</keyword>
<dbReference type="EMBL" id="JAHRIP010009691">
    <property type="protein sequence ID" value="MEQ2282947.1"/>
    <property type="molecule type" value="Genomic_DNA"/>
</dbReference>
<name>A0ABV0XND9_9TELE</name>
<sequence length="131" mass="14545">MSALELYHVGDYLDVTQAGHRWILLMRPRSKFPTDGSTNWCAAGFPPADLFLDPTSDPASTKSVHPPPLHSCPPYNPPNTINIQGSKYLGRTHLRSPTLFPLARLPLLLAVCQQPTTLPTVPRPYLLLCFQ</sequence>
<protein>
    <submittedName>
        <fullName evidence="1">Uncharacterized protein</fullName>
    </submittedName>
</protein>
<comment type="caution">
    <text evidence="1">The sequence shown here is derived from an EMBL/GenBank/DDBJ whole genome shotgun (WGS) entry which is preliminary data.</text>
</comment>
<dbReference type="Proteomes" id="UP001469553">
    <property type="component" value="Unassembled WGS sequence"/>
</dbReference>
<proteinExistence type="predicted"/>
<organism evidence="1 2">
    <name type="scientific">Ameca splendens</name>
    <dbReference type="NCBI Taxonomy" id="208324"/>
    <lineage>
        <taxon>Eukaryota</taxon>
        <taxon>Metazoa</taxon>
        <taxon>Chordata</taxon>
        <taxon>Craniata</taxon>
        <taxon>Vertebrata</taxon>
        <taxon>Euteleostomi</taxon>
        <taxon>Actinopterygii</taxon>
        <taxon>Neopterygii</taxon>
        <taxon>Teleostei</taxon>
        <taxon>Neoteleostei</taxon>
        <taxon>Acanthomorphata</taxon>
        <taxon>Ovalentaria</taxon>
        <taxon>Atherinomorphae</taxon>
        <taxon>Cyprinodontiformes</taxon>
        <taxon>Goodeidae</taxon>
        <taxon>Ameca</taxon>
    </lineage>
</organism>
<reference evidence="1 2" key="1">
    <citation type="submission" date="2021-06" db="EMBL/GenBank/DDBJ databases">
        <authorList>
            <person name="Palmer J.M."/>
        </authorList>
    </citation>
    <scope>NUCLEOTIDE SEQUENCE [LARGE SCALE GENOMIC DNA]</scope>
    <source>
        <strain evidence="1 2">AS_MEX2019</strain>
        <tissue evidence="1">Muscle</tissue>
    </source>
</reference>
<accession>A0ABV0XND9</accession>
<evidence type="ECO:0000313" key="2">
    <source>
        <dbReference type="Proteomes" id="UP001469553"/>
    </source>
</evidence>
<evidence type="ECO:0000313" key="1">
    <source>
        <dbReference type="EMBL" id="MEQ2282947.1"/>
    </source>
</evidence>